<evidence type="ECO:0000256" key="3">
    <source>
        <dbReference type="SAM" id="MobiDB-lite"/>
    </source>
</evidence>
<dbReference type="RefSeq" id="WP_345016183.1">
    <property type="nucleotide sequence ID" value="NZ_BAABDO010000001.1"/>
</dbReference>
<dbReference type="InterPro" id="IPR016162">
    <property type="entry name" value="Ald_DH_N"/>
</dbReference>
<evidence type="ECO:0000256" key="2">
    <source>
        <dbReference type="ARBA" id="ARBA00023002"/>
    </source>
</evidence>
<reference evidence="6" key="1">
    <citation type="journal article" date="2019" name="Int. J. Syst. Evol. Microbiol.">
        <title>The Global Catalogue of Microorganisms (GCM) 10K type strain sequencing project: providing services to taxonomists for standard genome sequencing and annotation.</title>
        <authorList>
            <consortium name="The Broad Institute Genomics Platform"/>
            <consortium name="The Broad Institute Genome Sequencing Center for Infectious Disease"/>
            <person name="Wu L."/>
            <person name="Ma J."/>
        </authorList>
    </citation>
    <scope>NUCLEOTIDE SEQUENCE [LARGE SCALE GENOMIC DNA]</scope>
    <source>
        <strain evidence="6">JCM 17316</strain>
    </source>
</reference>
<dbReference type="NCBIfam" id="NF008868">
    <property type="entry name" value="PRK11903.1"/>
    <property type="match status" value="1"/>
</dbReference>
<dbReference type="Pfam" id="PF00171">
    <property type="entry name" value="Aldedh"/>
    <property type="match status" value="1"/>
</dbReference>
<dbReference type="InterPro" id="IPR011966">
    <property type="entry name" value="PaaN-DH"/>
</dbReference>
<evidence type="ECO:0000256" key="1">
    <source>
        <dbReference type="ARBA" id="ARBA00009986"/>
    </source>
</evidence>
<gene>
    <name evidence="5" type="primary">paaZ_1</name>
    <name evidence="5" type="ORF">GCM10022416_00690</name>
</gene>
<dbReference type="Proteomes" id="UP001500266">
    <property type="component" value="Unassembled WGS sequence"/>
</dbReference>
<dbReference type="InterPro" id="IPR016161">
    <property type="entry name" value="Ald_DH/histidinol_DH"/>
</dbReference>
<feature type="region of interest" description="Disordered" evidence="3">
    <location>
        <begin position="1"/>
        <end position="25"/>
    </location>
</feature>
<protein>
    <submittedName>
        <fullName evidence="5">Phenylacetic acid degradation bifunctional protein PaaZ</fullName>
    </submittedName>
</protein>
<dbReference type="PANTHER" id="PTHR43111:SF1">
    <property type="entry name" value="ALDEHYDE DEHYDROGENASE B-RELATED"/>
    <property type="match status" value="1"/>
</dbReference>
<proteinExistence type="inferred from homology"/>
<keyword evidence="2" id="KW-0560">Oxidoreductase</keyword>
<dbReference type="NCBIfam" id="TIGR02278">
    <property type="entry name" value="PaaN-DH"/>
    <property type="match status" value="1"/>
</dbReference>
<name>A0ABP7XVK5_9ACTN</name>
<dbReference type="InterPro" id="IPR016163">
    <property type="entry name" value="Ald_DH_C"/>
</dbReference>
<comment type="caution">
    <text evidence="5">The sequence shown here is derived from an EMBL/GenBank/DDBJ whole genome shotgun (WGS) entry which is preliminary data.</text>
</comment>
<sequence length="515" mass="53078">MTPVLRSYSHDTWQEGGGPARPLRDAATGEVVARLPATGPDPAAMLDHARRVGGPALRALTFTQRAAILKALARHLSDHAAEFAELSTRTGATRRDTAVDVQGGIGTLAVYASKAAAELPDAVVLADGPVEPLGRGGTFAGRHVLAPRLGAAVQINAFNFPVWGMLEKFAPAFLAGMPSVVKPAGPTAYLTELVVRRMTESGMLPEGTLSLLCAGPAGLLEGLTAQDTLSFTGSAATALKLRTHPAVAGRAVPFNAEADSLNCSVLGPDVTADDPEFTLFVDQIVTEMTVKAGQKCTAIRRAFIPAALADAVTEALAERLRRVVVGHPGRPDTDMGPLAGLEQREEVRAAVAGLAAEAKTVFGDPLRVDAAGADPERGAFVSPILLRCDDPSAAAPHEIEAFGPVSTLLPYTGLDEVAAAAARGGGSLAGSIVTADAQVARTLVDGLAPWHGRLLVLNRDDAAESTGHGVAMPQLVHGGPGRAGGGEELGGLRALHHYMRRTAVQGHPGFLAGLA</sequence>
<dbReference type="Gene3D" id="3.40.309.10">
    <property type="entry name" value="Aldehyde Dehydrogenase, Chain A, domain 2"/>
    <property type="match status" value="1"/>
</dbReference>
<keyword evidence="6" id="KW-1185">Reference proteome</keyword>
<evidence type="ECO:0000259" key="4">
    <source>
        <dbReference type="Pfam" id="PF00171"/>
    </source>
</evidence>
<dbReference type="PANTHER" id="PTHR43111">
    <property type="entry name" value="ALDEHYDE DEHYDROGENASE B-RELATED"/>
    <property type="match status" value="1"/>
</dbReference>
<comment type="similarity">
    <text evidence="1">Belongs to the aldehyde dehydrogenase family.</text>
</comment>
<dbReference type="SUPFAM" id="SSF53720">
    <property type="entry name" value="ALDH-like"/>
    <property type="match status" value="1"/>
</dbReference>
<dbReference type="EMBL" id="BAABDO010000001">
    <property type="protein sequence ID" value="GAA4126750.1"/>
    <property type="molecule type" value="Genomic_DNA"/>
</dbReference>
<evidence type="ECO:0000313" key="6">
    <source>
        <dbReference type="Proteomes" id="UP001500266"/>
    </source>
</evidence>
<accession>A0ABP7XVK5</accession>
<organism evidence="5 6">
    <name type="scientific">Actinomadura keratinilytica</name>
    <dbReference type="NCBI Taxonomy" id="547461"/>
    <lineage>
        <taxon>Bacteria</taxon>
        <taxon>Bacillati</taxon>
        <taxon>Actinomycetota</taxon>
        <taxon>Actinomycetes</taxon>
        <taxon>Streptosporangiales</taxon>
        <taxon>Thermomonosporaceae</taxon>
        <taxon>Actinomadura</taxon>
    </lineage>
</organism>
<dbReference type="InterPro" id="IPR015590">
    <property type="entry name" value="Aldehyde_DH_dom"/>
</dbReference>
<evidence type="ECO:0000313" key="5">
    <source>
        <dbReference type="EMBL" id="GAA4126750.1"/>
    </source>
</evidence>
<dbReference type="Gene3D" id="3.40.605.10">
    <property type="entry name" value="Aldehyde Dehydrogenase, Chain A, domain 1"/>
    <property type="match status" value="1"/>
</dbReference>
<feature type="domain" description="Aldehyde dehydrogenase" evidence="4">
    <location>
        <begin position="21"/>
        <end position="500"/>
    </location>
</feature>